<keyword evidence="2" id="KW-0808">Transferase</keyword>
<dbReference type="AlphaFoldDB" id="A0A2Z7AGZ2"/>
<dbReference type="Proteomes" id="UP000250235">
    <property type="component" value="Unassembled WGS sequence"/>
</dbReference>
<evidence type="ECO:0000313" key="2">
    <source>
        <dbReference type="EMBL" id="KZV20580.1"/>
    </source>
</evidence>
<evidence type="ECO:0000313" key="3">
    <source>
        <dbReference type="Proteomes" id="UP000250235"/>
    </source>
</evidence>
<feature type="region of interest" description="Disordered" evidence="1">
    <location>
        <begin position="121"/>
        <end position="140"/>
    </location>
</feature>
<name>A0A2Z7AGZ2_9LAMI</name>
<keyword evidence="3" id="KW-1185">Reference proteome</keyword>
<organism evidence="2 3">
    <name type="scientific">Dorcoceras hygrometricum</name>
    <dbReference type="NCBI Taxonomy" id="472368"/>
    <lineage>
        <taxon>Eukaryota</taxon>
        <taxon>Viridiplantae</taxon>
        <taxon>Streptophyta</taxon>
        <taxon>Embryophyta</taxon>
        <taxon>Tracheophyta</taxon>
        <taxon>Spermatophyta</taxon>
        <taxon>Magnoliopsida</taxon>
        <taxon>eudicotyledons</taxon>
        <taxon>Gunneridae</taxon>
        <taxon>Pentapetalae</taxon>
        <taxon>asterids</taxon>
        <taxon>lamiids</taxon>
        <taxon>Lamiales</taxon>
        <taxon>Gesneriaceae</taxon>
        <taxon>Didymocarpoideae</taxon>
        <taxon>Trichosporeae</taxon>
        <taxon>Loxocarpinae</taxon>
        <taxon>Dorcoceras</taxon>
    </lineage>
</organism>
<dbReference type="GO" id="GO:0004674">
    <property type="term" value="F:protein serine/threonine kinase activity"/>
    <property type="evidence" value="ECO:0007669"/>
    <property type="project" value="UniProtKB-KW"/>
</dbReference>
<protein>
    <submittedName>
        <fullName evidence="2">Serine/threonine protein kinase</fullName>
    </submittedName>
</protein>
<dbReference type="EMBL" id="KV015606">
    <property type="protein sequence ID" value="KZV20580.1"/>
    <property type="molecule type" value="Genomic_DNA"/>
</dbReference>
<evidence type="ECO:0000256" key="1">
    <source>
        <dbReference type="SAM" id="MobiDB-lite"/>
    </source>
</evidence>
<reference evidence="2 3" key="1">
    <citation type="journal article" date="2015" name="Proc. Natl. Acad. Sci. U.S.A.">
        <title>The resurrection genome of Boea hygrometrica: A blueprint for survival of dehydration.</title>
        <authorList>
            <person name="Xiao L."/>
            <person name="Yang G."/>
            <person name="Zhang L."/>
            <person name="Yang X."/>
            <person name="Zhao S."/>
            <person name="Ji Z."/>
            <person name="Zhou Q."/>
            <person name="Hu M."/>
            <person name="Wang Y."/>
            <person name="Chen M."/>
            <person name="Xu Y."/>
            <person name="Jin H."/>
            <person name="Xiao X."/>
            <person name="Hu G."/>
            <person name="Bao F."/>
            <person name="Hu Y."/>
            <person name="Wan P."/>
            <person name="Li L."/>
            <person name="Deng X."/>
            <person name="Kuang T."/>
            <person name="Xiang C."/>
            <person name="Zhu J.K."/>
            <person name="Oliver M.J."/>
            <person name="He Y."/>
        </authorList>
    </citation>
    <scope>NUCLEOTIDE SEQUENCE [LARGE SCALE GENOMIC DNA]</scope>
    <source>
        <strain evidence="3">cv. XS01</strain>
    </source>
</reference>
<accession>A0A2Z7AGZ2</accession>
<keyword evidence="2" id="KW-0723">Serine/threonine-protein kinase</keyword>
<proteinExistence type="predicted"/>
<sequence length="332" mass="36933">MGVTTDFGMGQTDVNELSLVNSAVNEVIDEAADTYRELSCWACNPLLRVISCWYVGCDDQQRALIDSEATTFCEQEPAVAVERSHALRLLVCGLAIGSEVFQVIPLAVAVRTRANFSRLQHNKAHNHGSTQTTQKQENKYDVKPQYEELSKQLIMQHAIINAMKCIRAIKGRIARSVNQLANHLNRASITRTVYQPGKSSVRDLQSLSAHHRSVVFRHNQSVGHHSDDSVGLFRHNSSVGQSQRGSQIRGISADFTTSITAMFTLKAVKSAQFVPPTADFYLNRYNKERQFQPAPTSFHLAPSSTAEAILNLKSVKETHTQFICSSNLNFNT</sequence>
<gene>
    <name evidence="2" type="ORF">F511_09987</name>
</gene>
<keyword evidence="2" id="KW-0418">Kinase</keyword>